<evidence type="ECO:0000256" key="2">
    <source>
        <dbReference type="ARBA" id="ARBA00022475"/>
    </source>
</evidence>
<reference evidence="20" key="1">
    <citation type="submission" date="2015-10" db="EMBL/GenBank/DDBJ databases">
        <title>Description of Candidatus Tenderia electrophaga gen. nov, sp. nov., an Uncultivated Electroautotroph from a Biocathode Enrichment.</title>
        <authorList>
            <person name="Eddie B.J."/>
            <person name="Malanoski A.P."/>
            <person name="Wang Z."/>
            <person name="Hall R.J."/>
            <person name="Oh S.D."/>
            <person name="Heiner C."/>
            <person name="Lin B."/>
            <person name="Strycharz-Glaven S.M."/>
        </authorList>
    </citation>
    <scope>NUCLEOTIDE SEQUENCE [LARGE SCALE GENOMIC DNA]</scope>
    <source>
        <strain evidence="20">NRL1</strain>
    </source>
</reference>
<gene>
    <name evidence="16" type="primary">ftsI</name>
    <name evidence="20" type="ORF">Tel_03735</name>
</gene>
<keyword evidence="8 16" id="KW-0378">Hydrolase</keyword>
<dbReference type="HAMAP" id="MF_02080">
    <property type="entry name" value="FtsI_transpept"/>
    <property type="match status" value="1"/>
</dbReference>
<evidence type="ECO:0000256" key="10">
    <source>
        <dbReference type="ARBA" id="ARBA00022984"/>
    </source>
</evidence>
<dbReference type="GO" id="GO:0009252">
    <property type="term" value="P:peptidoglycan biosynthetic process"/>
    <property type="evidence" value="ECO:0007669"/>
    <property type="project" value="UniProtKB-UniRule"/>
</dbReference>
<dbReference type="GO" id="GO:0009002">
    <property type="term" value="F:serine-type D-Ala-D-Ala carboxypeptidase activity"/>
    <property type="evidence" value="ECO:0007669"/>
    <property type="project" value="UniProtKB-UniRule"/>
</dbReference>
<proteinExistence type="inferred from homology"/>
<dbReference type="PANTHER" id="PTHR30627:SF1">
    <property type="entry name" value="PEPTIDOGLYCAN D,D-TRANSPEPTIDASE FTSI"/>
    <property type="match status" value="1"/>
</dbReference>
<keyword evidence="10 16" id="KW-0573">Peptidoglycan synthesis</keyword>
<evidence type="ECO:0000256" key="12">
    <source>
        <dbReference type="ARBA" id="ARBA00023136"/>
    </source>
</evidence>
<comment type="pathway">
    <text evidence="16">Cell wall biogenesis; peptidoglycan biosynthesis.</text>
</comment>
<feature type="compositionally biased region" description="Polar residues" evidence="17">
    <location>
        <begin position="560"/>
        <end position="573"/>
    </location>
</feature>
<dbReference type="Pfam" id="PF03717">
    <property type="entry name" value="PBP_dimer"/>
    <property type="match status" value="1"/>
</dbReference>
<dbReference type="InterPro" id="IPR012338">
    <property type="entry name" value="Beta-lactam/transpept-like"/>
</dbReference>
<comment type="subcellular location">
    <subcellularLocation>
        <location evidence="1">Membrane</location>
    </subcellularLocation>
</comment>
<evidence type="ECO:0000256" key="16">
    <source>
        <dbReference type="HAMAP-Rule" id="MF_02080"/>
    </source>
</evidence>
<dbReference type="SUPFAM" id="SSF56519">
    <property type="entry name" value="Penicillin binding protein dimerisation domain"/>
    <property type="match status" value="1"/>
</dbReference>
<protein>
    <recommendedName>
        <fullName evidence="16">Peptidoglycan D,D-transpeptidase FtsI</fullName>
        <ecNumber evidence="16">3.4.16.4</ecNumber>
    </recommendedName>
    <alternativeName>
        <fullName evidence="16">Penicillin-binding protein 3</fullName>
        <shortName evidence="16">PBP-3</shortName>
    </alternativeName>
</protein>
<evidence type="ECO:0000256" key="8">
    <source>
        <dbReference type="ARBA" id="ARBA00022801"/>
    </source>
</evidence>
<evidence type="ECO:0000256" key="14">
    <source>
        <dbReference type="ARBA" id="ARBA00023306"/>
    </source>
</evidence>
<evidence type="ECO:0000313" key="20">
    <source>
        <dbReference type="EMBL" id="ALP52324.1"/>
    </source>
</evidence>
<feature type="domain" description="Penicillin-binding protein dimerisation" evidence="19">
    <location>
        <begin position="57"/>
        <end position="206"/>
    </location>
</feature>
<dbReference type="PANTHER" id="PTHR30627">
    <property type="entry name" value="PEPTIDOGLYCAN D,D-TRANSPEPTIDASE"/>
    <property type="match status" value="1"/>
</dbReference>
<evidence type="ECO:0000256" key="4">
    <source>
        <dbReference type="ARBA" id="ARBA00022618"/>
    </source>
</evidence>
<dbReference type="GO" id="GO:0043093">
    <property type="term" value="P:FtsZ-dependent cytokinesis"/>
    <property type="evidence" value="ECO:0007669"/>
    <property type="project" value="UniProtKB-UniRule"/>
</dbReference>
<keyword evidence="5 16" id="KW-0121">Carboxypeptidase</keyword>
<keyword evidence="2 16" id="KW-1003">Cell membrane</keyword>
<evidence type="ECO:0000256" key="9">
    <source>
        <dbReference type="ARBA" id="ARBA00022960"/>
    </source>
</evidence>
<comment type="catalytic activity">
    <reaction evidence="16">
        <text>Preferential cleavage: (Ac)2-L-Lys-D-Ala-|-D-Ala. Also transpeptidation of peptidyl-alanyl moieties that are N-acyl substituents of D-alanine.</text>
        <dbReference type="EC" id="3.4.16.4"/>
    </reaction>
</comment>
<feature type="active site" description="Acyl-ester intermediate" evidence="16">
    <location>
        <position position="294"/>
    </location>
</feature>
<organism evidence="20 21">
    <name type="scientific">Candidatus Tenderia electrophaga</name>
    <dbReference type="NCBI Taxonomy" id="1748243"/>
    <lineage>
        <taxon>Bacteria</taxon>
        <taxon>Pseudomonadati</taxon>
        <taxon>Pseudomonadota</taxon>
        <taxon>Gammaproteobacteria</taxon>
        <taxon>Candidatus Tenderiales</taxon>
        <taxon>Candidatus Tenderiaceae</taxon>
        <taxon>Candidatus Tenderia</taxon>
    </lineage>
</organism>
<evidence type="ECO:0000256" key="15">
    <source>
        <dbReference type="ARBA" id="ARBA00023316"/>
    </source>
</evidence>
<dbReference type="AlphaFoldDB" id="A0A0S2TB43"/>
<dbReference type="InterPro" id="IPR005311">
    <property type="entry name" value="PBP_dimer"/>
</dbReference>
<dbReference type="Gene3D" id="3.40.710.10">
    <property type="entry name" value="DD-peptidase/beta-lactamase superfamily"/>
    <property type="match status" value="1"/>
</dbReference>
<keyword evidence="6 16" id="KW-0645">Protease</keyword>
<evidence type="ECO:0000256" key="6">
    <source>
        <dbReference type="ARBA" id="ARBA00022670"/>
    </source>
</evidence>
<dbReference type="InterPro" id="IPR050515">
    <property type="entry name" value="Beta-lactam/transpept"/>
</dbReference>
<keyword evidence="15 16" id="KW-0961">Cell wall biogenesis/degradation</keyword>
<feature type="domain" description="Penicillin-binding protein transpeptidase" evidence="18">
    <location>
        <begin position="248"/>
        <end position="543"/>
    </location>
</feature>
<dbReference type="Proteomes" id="UP000055136">
    <property type="component" value="Chromosome"/>
</dbReference>
<accession>A0A0S2TB43</accession>
<dbReference type="GO" id="GO:0006508">
    <property type="term" value="P:proteolysis"/>
    <property type="evidence" value="ECO:0007669"/>
    <property type="project" value="UniProtKB-KW"/>
</dbReference>
<feature type="region of interest" description="Disordered" evidence="17">
    <location>
        <begin position="560"/>
        <end position="579"/>
    </location>
</feature>
<dbReference type="SUPFAM" id="SSF56601">
    <property type="entry name" value="beta-lactamase/transpeptidase-like"/>
    <property type="match status" value="1"/>
</dbReference>
<evidence type="ECO:0000259" key="18">
    <source>
        <dbReference type="Pfam" id="PF00905"/>
    </source>
</evidence>
<evidence type="ECO:0000256" key="5">
    <source>
        <dbReference type="ARBA" id="ARBA00022645"/>
    </source>
</evidence>
<evidence type="ECO:0000256" key="17">
    <source>
        <dbReference type="SAM" id="MobiDB-lite"/>
    </source>
</evidence>
<comment type="function">
    <text evidence="16">Catalyzes cross-linking of the peptidoglycan cell wall at the division septum.</text>
</comment>
<evidence type="ECO:0000259" key="19">
    <source>
        <dbReference type="Pfam" id="PF03717"/>
    </source>
</evidence>
<dbReference type="EMBL" id="CP013099">
    <property type="protein sequence ID" value="ALP52324.1"/>
    <property type="molecule type" value="Genomic_DNA"/>
</dbReference>
<dbReference type="GO" id="GO:0008658">
    <property type="term" value="F:penicillin binding"/>
    <property type="evidence" value="ECO:0007669"/>
    <property type="project" value="InterPro"/>
</dbReference>
<dbReference type="GO" id="GO:0008360">
    <property type="term" value="P:regulation of cell shape"/>
    <property type="evidence" value="ECO:0007669"/>
    <property type="project" value="UniProtKB-KW"/>
</dbReference>
<evidence type="ECO:0000313" key="21">
    <source>
        <dbReference type="Proteomes" id="UP000055136"/>
    </source>
</evidence>
<keyword evidence="9 16" id="KW-0133">Cell shape</keyword>
<dbReference type="Gene3D" id="3.30.450.330">
    <property type="match status" value="1"/>
</dbReference>
<dbReference type="Gene3D" id="3.90.1310.10">
    <property type="entry name" value="Penicillin-binding protein 2a (Domain 2)"/>
    <property type="match status" value="1"/>
</dbReference>
<dbReference type="KEGG" id="tee:Tel_03735"/>
<dbReference type="STRING" id="1748243.Tel_03735"/>
<dbReference type="InterPro" id="IPR037532">
    <property type="entry name" value="FtsI_transpept"/>
</dbReference>
<dbReference type="GO" id="GO:0071555">
    <property type="term" value="P:cell wall organization"/>
    <property type="evidence" value="ECO:0007669"/>
    <property type="project" value="UniProtKB-KW"/>
</dbReference>
<sequence>MSEWDVKLNAARRWLLLGVLLLAAAVLAWRAVYLQWIERDFLQGQGDARALRTVELAANRGVIMDRNGEPLAISTPVDSVWVNPQLYLGNQGAAKAEPLAQLLQMDAAELQQRVAERAGREFVYLKRHVSPELANKVTRLKVPGVALQREYRRYYPMAEVTGHVVGFTDIDDRGQEGMELALDERLRGIKGGKRVLKNNMGDVVEDVESIAEPQPGEDMVLSIDRRLQYLAYRELKAAVQTNRARSAAAVILDVHSGEVLAMVNQPSFNPNNRASFESANYRNRAVTDVFEPGSTMKPFTVAAALELGTITPTTTVNTAPGYLRVGSNTIRDAVNYGEIDITKILQKSSNIGATKIALSMSAEQLWKALDRNGFGLSSGSRFPGEADGRIGDYWRWSPVQQASRAYGYGIQVTALQLARAYAVLANDGLLKPISFLRLDAAPQGERVMSADVAAQVRRMLESVISDEGTGRLAKVDGYRIAGKTGTVHRAGRGGYAEDRYAALFAGIAPASRPRLAMVVVVQDPMLGDYHGGQVAAPLFAKVMSGALRLLNIAPDDLQPTQQRHAANRNQAVQASGDVL</sequence>
<name>A0A0S2TB43_9GAMM</name>
<keyword evidence="21" id="KW-1185">Reference proteome</keyword>
<keyword evidence="3 16" id="KW-0997">Cell inner membrane</keyword>
<evidence type="ECO:0000256" key="11">
    <source>
        <dbReference type="ARBA" id="ARBA00022989"/>
    </source>
</evidence>
<keyword evidence="14 16" id="KW-0131">Cell cycle</keyword>
<evidence type="ECO:0000256" key="1">
    <source>
        <dbReference type="ARBA" id="ARBA00004370"/>
    </source>
</evidence>
<dbReference type="Pfam" id="PF00905">
    <property type="entry name" value="Transpeptidase"/>
    <property type="match status" value="1"/>
</dbReference>
<dbReference type="GO" id="GO:0008955">
    <property type="term" value="F:peptidoglycan glycosyltransferase activity"/>
    <property type="evidence" value="ECO:0007669"/>
    <property type="project" value="InterPro"/>
</dbReference>
<keyword evidence="7 16" id="KW-0812">Transmembrane</keyword>
<evidence type="ECO:0000256" key="3">
    <source>
        <dbReference type="ARBA" id="ARBA00022519"/>
    </source>
</evidence>
<keyword evidence="11 16" id="KW-1133">Transmembrane helix</keyword>
<dbReference type="EC" id="3.4.16.4" evidence="16"/>
<keyword evidence="13 16" id="KW-0717">Septation</keyword>
<evidence type="ECO:0000256" key="7">
    <source>
        <dbReference type="ARBA" id="ARBA00022692"/>
    </source>
</evidence>
<dbReference type="GO" id="GO:0005886">
    <property type="term" value="C:plasma membrane"/>
    <property type="evidence" value="ECO:0007669"/>
    <property type="project" value="UniProtKB-UniRule"/>
</dbReference>
<keyword evidence="12 16" id="KW-0472">Membrane</keyword>
<evidence type="ECO:0000256" key="13">
    <source>
        <dbReference type="ARBA" id="ARBA00023210"/>
    </source>
</evidence>
<comment type="similarity">
    <text evidence="16">Belongs to the transpeptidase family. FtsI subfamily.</text>
</comment>
<keyword evidence="4 16" id="KW-0132">Cell division</keyword>
<dbReference type="InterPro" id="IPR001460">
    <property type="entry name" value="PCN-bd_Tpept"/>
</dbReference>
<dbReference type="GO" id="GO:0000917">
    <property type="term" value="P:division septum assembly"/>
    <property type="evidence" value="ECO:0007669"/>
    <property type="project" value="UniProtKB-KW"/>
</dbReference>
<dbReference type="UniPathway" id="UPA00219"/>
<dbReference type="InterPro" id="IPR036138">
    <property type="entry name" value="PBP_dimer_sf"/>
</dbReference>